<evidence type="ECO:0000313" key="2">
    <source>
        <dbReference type="Proteomes" id="UP001439008"/>
    </source>
</evidence>
<protein>
    <submittedName>
        <fullName evidence="1">Uncharacterized protein</fullName>
    </submittedName>
</protein>
<proteinExistence type="predicted"/>
<keyword evidence="2" id="KW-1185">Reference proteome</keyword>
<sequence length="168" mass="19482">MVSPEALRVVIYRNVRLLRVHLCELGDRKAPRVRSRPEPDVSLERVHFHRHFDVFVRADYHVHALDYFPEILIRVFEVNFSLDENAVDFVEEEHRADSFGYCLPQHRLRLDAHALDAVDDDQRAVGDAQSGGHFGRKVDVARRVDEVDELGLSEKTYSCSFLFSSTYL</sequence>
<comment type="caution">
    <text evidence="1">The sequence shown here is derived from an EMBL/GenBank/DDBJ whole genome shotgun (WGS) entry which is preliminary data.</text>
</comment>
<evidence type="ECO:0000313" key="1">
    <source>
        <dbReference type="EMBL" id="MES1918466.1"/>
    </source>
</evidence>
<organism evidence="1 2">
    <name type="scientific">Bonamia ostreae</name>
    <dbReference type="NCBI Taxonomy" id="126728"/>
    <lineage>
        <taxon>Eukaryota</taxon>
        <taxon>Sar</taxon>
        <taxon>Rhizaria</taxon>
        <taxon>Endomyxa</taxon>
        <taxon>Ascetosporea</taxon>
        <taxon>Haplosporida</taxon>
        <taxon>Bonamia</taxon>
    </lineage>
</organism>
<name>A0ABV2AFN3_9EUKA</name>
<accession>A0ABV2AFN3</accession>
<dbReference type="Proteomes" id="UP001439008">
    <property type="component" value="Unassembled WGS sequence"/>
</dbReference>
<dbReference type="EMBL" id="JBDODL010000067">
    <property type="protein sequence ID" value="MES1918466.1"/>
    <property type="molecule type" value="Genomic_DNA"/>
</dbReference>
<gene>
    <name evidence="1" type="ORF">MHBO_000431</name>
</gene>
<reference evidence="1 2" key="1">
    <citation type="journal article" date="2024" name="BMC Biol.">
        <title>Comparative genomics of Ascetosporea gives new insight into the evolutionary basis for animal parasitism in Rhizaria.</title>
        <authorList>
            <person name="Hiltunen Thoren M."/>
            <person name="Onut-Brannstrom I."/>
            <person name="Alfjorden A."/>
            <person name="Peckova H."/>
            <person name="Swords F."/>
            <person name="Hooper C."/>
            <person name="Holzer A.S."/>
            <person name="Bass D."/>
            <person name="Burki F."/>
        </authorList>
    </citation>
    <scope>NUCLEOTIDE SEQUENCE [LARGE SCALE GENOMIC DNA]</scope>
    <source>
        <strain evidence="1">20-A016</strain>
    </source>
</reference>